<dbReference type="InterPro" id="IPR001138">
    <property type="entry name" value="Zn2Cys6_DnaBD"/>
</dbReference>
<evidence type="ECO:0000256" key="4">
    <source>
        <dbReference type="ARBA" id="ARBA00023125"/>
    </source>
</evidence>
<proteinExistence type="predicted"/>
<evidence type="ECO:0000256" key="2">
    <source>
        <dbReference type="ARBA" id="ARBA00022833"/>
    </source>
</evidence>
<evidence type="ECO:0000259" key="7">
    <source>
        <dbReference type="PROSITE" id="PS50048"/>
    </source>
</evidence>
<organism evidence="8 9">
    <name type="scientific">Kluyveromyces marxianus</name>
    <name type="common">Yeast</name>
    <name type="synonym">Candida kefyr</name>
    <dbReference type="NCBI Taxonomy" id="4911"/>
    <lineage>
        <taxon>Eukaryota</taxon>
        <taxon>Fungi</taxon>
        <taxon>Dikarya</taxon>
        <taxon>Ascomycota</taxon>
        <taxon>Saccharomycotina</taxon>
        <taxon>Saccharomycetes</taxon>
        <taxon>Saccharomycetales</taxon>
        <taxon>Saccharomycetaceae</taxon>
        <taxon>Kluyveromyces</taxon>
    </lineage>
</organism>
<dbReference type="Gene3D" id="4.10.240.10">
    <property type="entry name" value="Zn(2)-C6 fungal-type DNA-binding domain"/>
    <property type="match status" value="1"/>
</dbReference>
<protein>
    <submittedName>
        <fullName evidence="8">Transcriptional regulatory protein YNR063W</fullName>
    </submittedName>
</protein>
<evidence type="ECO:0000313" key="8">
    <source>
        <dbReference type="EMBL" id="QGN17995.1"/>
    </source>
</evidence>
<name>A0ABX6F2E6_KLUMA</name>
<reference evidence="8 9" key="2">
    <citation type="submission" date="2019-11" db="EMBL/GenBank/DDBJ databases">
        <authorList>
            <person name="Lu H."/>
        </authorList>
    </citation>
    <scope>NUCLEOTIDE SEQUENCE [LARGE SCALE GENOMIC DNA]</scope>
    <source>
        <strain evidence="8 9">FIM1</strain>
    </source>
</reference>
<dbReference type="CDD" id="cd12148">
    <property type="entry name" value="fungal_TF_MHR"/>
    <property type="match status" value="1"/>
</dbReference>
<keyword evidence="3" id="KW-0805">Transcription regulation</keyword>
<keyword evidence="1" id="KW-0479">Metal-binding</keyword>
<dbReference type="InterPro" id="IPR007219">
    <property type="entry name" value="XnlR_reg_dom"/>
</dbReference>
<sequence length="591" mass="67531">MACLECKKRKQKCDGQEPCGRCANLNVKCIYGTDGRKDKRKKIKDGSNMFIFKNQTLFSDKCIDVIPRCFSHSSIADGETCNPSFPAFSDEVNFADMVSTENTTGSAPLHFDSDFTNIETFDVNNFLRLIGDPFFLTNDDTFEVNEIGNSQPILTRTSSNKLETSIQRNHLIEVLFENDSHTPPGILRDHILELSETYDDLEAIHSENNGKFLLSAVLCLGALTLRKRELMNRDKNKPHLNRISEVASEAYKYYTIATDLIPSVLETPNIDGFCGLVLMANFMTLMIPLEGQLYLSNNALEVAVALNLHQREYYNKMLISNPAQTGVFLLFWNLWCSSCMLATLLGKEPFLTVETISLPRPHEMQPIMNSNPLSIDFMRLRIQLATLQSKIFRSLYVYGSLDKALLQEIETELSLVSTHISNMKGYPIYDKESFYRSKVLMLELSCLKAHNIFLLYRPNLIQKRSLHAVDAAKHIILEIWSHYTKQFPKNAQELVDHLDWNFSYPLRSATLTLSISCIILLKYQQSLDFSEEYNIFEYTLALDVLDDLIQVIPIDERLVKLLKVTTSATVEDTNKLIKEDSLKFWTSMLVC</sequence>
<dbReference type="CDD" id="cd00067">
    <property type="entry name" value="GAL4"/>
    <property type="match status" value="1"/>
</dbReference>
<keyword evidence="5" id="KW-0804">Transcription</keyword>
<accession>A0ABX6F2E6</accession>
<dbReference type="Pfam" id="PF04082">
    <property type="entry name" value="Fungal_trans"/>
    <property type="match status" value="1"/>
</dbReference>
<dbReference type="PROSITE" id="PS50048">
    <property type="entry name" value="ZN2_CY6_FUNGAL_2"/>
    <property type="match status" value="1"/>
</dbReference>
<dbReference type="SUPFAM" id="SSF57701">
    <property type="entry name" value="Zn2/Cys6 DNA-binding domain"/>
    <property type="match status" value="1"/>
</dbReference>
<keyword evidence="9" id="KW-1185">Reference proteome</keyword>
<evidence type="ECO:0000256" key="1">
    <source>
        <dbReference type="ARBA" id="ARBA00022723"/>
    </source>
</evidence>
<gene>
    <name evidence="8" type="primary">PUL4</name>
    <name evidence="8" type="ORF">FIM1_5205</name>
</gene>
<dbReference type="Pfam" id="PF00172">
    <property type="entry name" value="Zn_clus"/>
    <property type="match status" value="1"/>
</dbReference>
<reference evidence="8 9" key="1">
    <citation type="submission" date="2016-03" db="EMBL/GenBank/DDBJ databases">
        <title>How can Kluyveromyces marxianus grow so fast - potential evolutionary course in Saccharomyces Complex revealed by comparative genomics.</title>
        <authorList>
            <person name="Mo W."/>
            <person name="Lu W."/>
            <person name="Yang X."/>
            <person name="Qi J."/>
            <person name="Lv H."/>
        </authorList>
    </citation>
    <scope>NUCLEOTIDE SEQUENCE [LARGE SCALE GENOMIC DNA]</scope>
    <source>
        <strain evidence="8 9">FIM1</strain>
    </source>
</reference>
<dbReference type="PANTHER" id="PTHR47424:SF3">
    <property type="entry name" value="REGULATORY PROTEIN GAL4"/>
    <property type="match status" value="1"/>
</dbReference>
<dbReference type="InterPro" id="IPR051127">
    <property type="entry name" value="Fungal_SecMet_Regulators"/>
</dbReference>
<evidence type="ECO:0000256" key="3">
    <source>
        <dbReference type="ARBA" id="ARBA00023015"/>
    </source>
</evidence>
<dbReference type="InterPro" id="IPR036864">
    <property type="entry name" value="Zn2-C6_fun-type_DNA-bd_sf"/>
</dbReference>
<evidence type="ECO:0000256" key="5">
    <source>
        <dbReference type="ARBA" id="ARBA00023163"/>
    </source>
</evidence>
<dbReference type="PROSITE" id="PS00463">
    <property type="entry name" value="ZN2_CY6_FUNGAL_1"/>
    <property type="match status" value="1"/>
</dbReference>
<dbReference type="Proteomes" id="UP000422736">
    <property type="component" value="Chromosome 8"/>
</dbReference>
<keyword evidence="4" id="KW-0238">DNA-binding</keyword>
<evidence type="ECO:0000313" key="9">
    <source>
        <dbReference type="Proteomes" id="UP000422736"/>
    </source>
</evidence>
<dbReference type="PANTHER" id="PTHR47424">
    <property type="entry name" value="REGULATORY PROTEIN GAL4"/>
    <property type="match status" value="1"/>
</dbReference>
<dbReference type="SMART" id="SM00066">
    <property type="entry name" value="GAL4"/>
    <property type="match status" value="1"/>
</dbReference>
<dbReference type="EMBL" id="CP015060">
    <property type="protein sequence ID" value="QGN17995.1"/>
    <property type="molecule type" value="Genomic_DNA"/>
</dbReference>
<feature type="domain" description="Zn(2)-C6 fungal-type" evidence="7">
    <location>
        <begin position="2"/>
        <end position="31"/>
    </location>
</feature>
<keyword evidence="6" id="KW-0539">Nucleus</keyword>
<evidence type="ECO:0000256" key="6">
    <source>
        <dbReference type="ARBA" id="ARBA00023242"/>
    </source>
</evidence>
<keyword evidence="2" id="KW-0862">Zinc</keyword>